<name>A0A4Y9A7E0_9BACI</name>
<organism evidence="8 9">
    <name type="scientific">Lentibacillus salicampi</name>
    <dbReference type="NCBI Taxonomy" id="175306"/>
    <lineage>
        <taxon>Bacteria</taxon>
        <taxon>Bacillati</taxon>
        <taxon>Bacillota</taxon>
        <taxon>Bacilli</taxon>
        <taxon>Bacillales</taxon>
        <taxon>Bacillaceae</taxon>
        <taxon>Lentibacillus</taxon>
    </lineage>
</organism>
<evidence type="ECO:0000256" key="6">
    <source>
        <dbReference type="ARBA" id="ARBA00048178"/>
    </source>
</evidence>
<comment type="caution">
    <text evidence="8">The sequence shown here is derived from an EMBL/GenBank/DDBJ whole genome shotgun (WGS) entry which is preliminary data.</text>
</comment>
<evidence type="ECO:0000256" key="4">
    <source>
        <dbReference type="ARBA" id="ARBA00022840"/>
    </source>
</evidence>
<evidence type="ECO:0000313" key="9">
    <source>
        <dbReference type="Proteomes" id="UP000298484"/>
    </source>
</evidence>
<dbReference type="AlphaFoldDB" id="A0A4Y9A7E0"/>
<evidence type="ECO:0000256" key="5">
    <source>
        <dbReference type="ARBA" id="ARBA00032897"/>
    </source>
</evidence>
<reference evidence="8 9" key="1">
    <citation type="submission" date="2019-03" db="EMBL/GenBank/DDBJ databases">
        <title>Genome sequence of Lentibacillus salicampi ATCC BAA-719.</title>
        <authorList>
            <person name="Maclea K.S."/>
            <person name="Simoes Junior M."/>
        </authorList>
    </citation>
    <scope>NUCLEOTIDE SEQUENCE [LARGE SCALE GENOMIC DNA]</scope>
    <source>
        <strain evidence="8 9">ATCC BAA-719</strain>
    </source>
</reference>
<dbReference type="RefSeq" id="WP_135111908.1">
    <property type="nucleotide sequence ID" value="NZ_SRHY01000107.1"/>
</dbReference>
<keyword evidence="3" id="KW-0547">Nucleotide-binding</keyword>
<dbReference type="Pfam" id="PF06414">
    <property type="entry name" value="Zeta_toxin"/>
    <property type="match status" value="1"/>
</dbReference>
<proteinExistence type="inferred from homology"/>
<keyword evidence="9" id="KW-1185">Reference proteome</keyword>
<dbReference type="GO" id="GO:0005524">
    <property type="term" value="F:ATP binding"/>
    <property type="evidence" value="ECO:0007669"/>
    <property type="project" value="UniProtKB-KW"/>
</dbReference>
<dbReference type="Proteomes" id="UP000298484">
    <property type="component" value="Unassembled WGS sequence"/>
</dbReference>
<dbReference type="Gene3D" id="3.40.50.300">
    <property type="entry name" value="P-loop containing nucleotide triphosphate hydrolases"/>
    <property type="match status" value="1"/>
</dbReference>
<feature type="domain" description="Zeta toxin" evidence="7">
    <location>
        <begin position="4"/>
        <end position="132"/>
    </location>
</feature>
<dbReference type="EC" id="2.7.1.176" evidence="2"/>
<dbReference type="InterPro" id="IPR010488">
    <property type="entry name" value="Zeta_toxin_domain"/>
</dbReference>
<protein>
    <recommendedName>
        <fullName evidence="5">UDP-N-acetylglucosamine kinase</fullName>
        <ecNumber evidence="2">2.7.1.176</ecNumber>
    </recommendedName>
    <alternativeName>
        <fullName evidence="5">UDP-N-acetylglucosamine kinase</fullName>
    </alternativeName>
</protein>
<evidence type="ECO:0000313" key="8">
    <source>
        <dbReference type="EMBL" id="TFJ89929.1"/>
    </source>
</evidence>
<dbReference type="GO" id="GO:0016301">
    <property type="term" value="F:kinase activity"/>
    <property type="evidence" value="ECO:0007669"/>
    <property type="project" value="InterPro"/>
</dbReference>
<dbReference type="SUPFAM" id="SSF52540">
    <property type="entry name" value="P-loop containing nucleoside triphosphate hydrolases"/>
    <property type="match status" value="1"/>
</dbReference>
<keyword evidence="4" id="KW-0067">ATP-binding</keyword>
<evidence type="ECO:0000256" key="2">
    <source>
        <dbReference type="ARBA" id="ARBA00011963"/>
    </source>
</evidence>
<dbReference type="PANTHER" id="PTHR39206:SF1">
    <property type="entry name" value="SLL8004 PROTEIN"/>
    <property type="match status" value="1"/>
</dbReference>
<accession>A0A4Y9A7E0</accession>
<gene>
    <name evidence="8" type="ORF">E4U82_19525</name>
</gene>
<evidence type="ECO:0000259" key="7">
    <source>
        <dbReference type="Pfam" id="PF06414"/>
    </source>
</evidence>
<comment type="catalytic activity">
    <reaction evidence="6">
        <text>UDP-N-acetyl-alpha-D-glucosamine + ATP = UDP-N-acetyl-alpha-D-glucosamine 3'-phosphate + ADP + H(+)</text>
        <dbReference type="Rhea" id="RHEA:32671"/>
        <dbReference type="ChEBI" id="CHEBI:15378"/>
        <dbReference type="ChEBI" id="CHEBI:30616"/>
        <dbReference type="ChEBI" id="CHEBI:57705"/>
        <dbReference type="ChEBI" id="CHEBI:64353"/>
        <dbReference type="ChEBI" id="CHEBI:456216"/>
        <dbReference type="EC" id="2.7.1.176"/>
    </reaction>
</comment>
<sequence>MHTHQPIFFVFAGNNGSGKSTFRNLIIDKIGVDINIDADAIARRLDSENPEAKKVAAGKEVIKSVNEYIKEGKDFSIETTLAGKNALRQISKAKEYGYEVTMFYIALNDVNQNIERVAMRVKNGGHHIPTEDILRRDKTSFKHLYECAPIIDNLILIDNSKDDGEITLEINDGKITFEVNQLPDWALPLWQQFQKKPPTEL</sequence>
<dbReference type="PANTHER" id="PTHR39206">
    <property type="entry name" value="SLL8004 PROTEIN"/>
    <property type="match status" value="1"/>
</dbReference>
<evidence type="ECO:0000256" key="3">
    <source>
        <dbReference type="ARBA" id="ARBA00022741"/>
    </source>
</evidence>
<dbReference type="EMBL" id="SRHY01000107">
    <property type="protein sequence ID" value="TFJ89929.1"/>
    <property type="molecule type" value="Genomic_DNA"/>
</dbReference>
<evidence type="ECO:0000256" key="1">
    <source>
        <dbReference type="ARBA" id="ARBA00009104"/>
    </source>
</evidence>
<dbReference type="InterPro" id="IPR027417">
    <property type="entry name" value="P-loop_NTPase"/>
</dbReference>
<dbReference type="OrthoDB" id="9791543at2"/>
<comment type="similarity">
    <text evidence="1">Belongs to the zeta toxin family.</text>
</comment>